<dbReference type="InterPro" id="IPR011206">
    <property type="entry name" value="Citrate_lyase_beta/mcl1/mcl2"/>
</dbReference>
<dbReference type="EMBL" id="WTVM01000005">
    <property type="protein sequence ID" value="NMG01634.1"/>
    <property type="molecule type" value="Genomic_DNA"/>
</dbReference>
<dbReference type="PANTHER" id="PTHR32308">
    <property type="entry name" value="LYASE BETA SUBUNIT, PUTATIVE (AFU_ORTHOLOGUE AFUA_4G13030)-RELATED"/>
    <property type="match status" value="1"/>
</dbReference>
<sequence>MSVSVRSYLFVPGDRPERFDKAAASGADLVILDLEDGVLPERKDIAREAVREWLSRGGKACVRVNGVGTEWYEEDCRLAETAPVLAAMLPKAEAETELADFVKRVPAGVPVIPVIESALGVWKVLELAQVPGVTRLAFGSVDFQLDTGIEGEGEALLYARSRIVLASAVARLEAPVDGVTLAIDDAERLAGDVSLARELGFGAKLCIHPRQVAAVNEGFCPTDEELVWARSVVEASASSDGLGAIRLNGKLIDRPVVERAKRMLEGAR</sequence>
<keyword evidence="3 5" id="KW-0460">Magnesium</keyword>
<feature type="domain" description="HpcH/HpaI aldolase/citrate lyase" evidence="6">
    <location>
        <begin position="6"/>
        <end position="209"/>
    </location>
</feature>
<comment type="caution">
    <text evidence="7">The sequence shown here is derived from an EMBL/GenBank/DDBJ whole genome shotgun (WGS) entry which is preliminary data.</text>
</comment>
<dbReference type="GO" id="GO:0006107">
    <property type="term" value="P:oxaloacetate metabolic process"/>
    <property type="evidence" value="ECO:0007669"/>
    <property type="project" value="TreeGrafter"/>
</dbReference>
<dbReference type="InterPro" id="IPR040442">
    <property type="entry name" value="Pyrv_kinase-like_dom_sf"/>
</dbReference>
<dbReference type="InterPro" id="IPR005000">
    <property type="entry name" value="Aldolase/citrate-lyase_domain"/>
</dbReference>
<feature type="binding site" evidence="5">
    <location>
        <position position="116"/>
    </location>
    <ligand>
        <name>Mg(2+)</name>
        <dbReference type="ChEBI" id="CHEBI:18420"/>
    </ligand>
</feature>
<keyword evidence="2 5" id="KW-0479">Metal-binding</keyword>
<feature type="binding site" evidence="4">
    <location>
        <position position="116"/>
    </location>
    <ligand>
        <name>substrate</name>
    </ligand>
</feature>
<feature type="binding site" evidence="4">
    <location>
        <position position="63"/>
    </location>
    <ligand>
        <name>substrate</name>
    </ligand>
</feature>
<dbReference type="PANTHER" id="PTHR32308:SF10">
    <property type="entry name" value="CITRATE LYASE SUBUNIT BETA"/>
    <property type="match status" value="1"/>
</dbReference>
<evidence type="ECO:0000256" key="5">
    <source>
        <dbReference type="PIRSR" id="PIRSR015582-2"/>
    </source>
</evidence>
<feature type="binding site" evidence="5">
    <location>
        <position position="142"/>
    </location>
    <ligand>
        <name>Mg(2+)</name>
        <dbReference type="ChEBI" id="CHEBI:18420"/>
    </ligand>
</feature>
<dbReference type="GO" id="GO:0016829">
    <property type="term" value="F:lyase activity"/>
    <property type="evidence" value="ECO:0007669"/>
    <property type="project" value="UniProtKB-KW"/>
</dbReference>
<gene>
    <name evidence="7" type="ORF">GPA21_01415</name>
</gene>
<evidence type="ECO:0000256" key="1">
    <source>
        <dbReference type="ARBA" id="ARBA00001946"/>
    </source>
</evidence>
<dbReference type="SUPFAM" id="SSF51621">
    <property type="entry name" value="Phosphoenolpyruvate/pyruvate domain"/>
    <property type="match status" value="1"/>
</dbReference>
<keyword evidence="8" id="KW-1185">Reference proteome</keyword>
<evidence type="ECO:0000256" key="3">
    <source>
        <dbReference type="ARBA" id="ARBA00022842"/>
    </source>
</evidence>
<organism evidence="7 8">
    <name type="scientific">Azoarcus taiwanensis</name>
    <dbReference type="NCBI Taxonomy" id="666964"/>
    <lineage>
        <taxon>Bacteria</taxon>
        <taxon>Pseudomonadati</taxon>
        <taxon>Pseudomonadota</taxon>
        <taxon>Betaproteobacteria</taxon>
        <taxon>Rhodocyclales</taxon>
        <taxon>Zoogloeaceae</taxon>
        <taxon>Azoarcus</taxon>
    </lineage>
</organism>
<dbReference type="Pfam" id="PF03328">
    <property type="entry name" value="HpcH_HpaI"/>
    <property type="match status" value="1"/>
</dbReference>
<name>A0A972F886_9RHOO</name>
<comment type="cofactor">
    <cofactor evidence="1">
        <name>Mg(2+)</name>
        <dbReference type="ChEBI" id="CHEBI:18420"/>
    </cofactor>
</comment>
<evidence type="ECO:0000256" key="2">
    <source>
        <dbReference type="ARBA" id="ARBA00022723"/>
    </source>
</evidence>
<evidence type="ECO:0000313" key="8">
    <source>
        <dbReference type="Proteomes" id="UP000599523"/>
    </source>
</evidence>
<dbReference type="Gene3D" id="3.20.20.60">
    <property type="entry name" value="Phosphoenolpyruvate-binding domains"/>
    <property type="match status" value="1"/>
</dbReference>
<evidence type="ECO:0000256" key="4">
    <source>
        <dbReference type="PIRSR" id="PIRSR015582-1"/>
    </source>
</evidence>
<evidence type="ECO:0000259" key="6">
    <source>
        <dbReference type="Pfam" id="PF03328"/>
    </source>
</evidence>
<protein>
    <submittedName>
        <fullName evidence="7">CoA ester lyase</fullName>
    </submittedName>
</protein>
<dbReference type="InterPro" id="IPR015813">
    <property type="entry name" value="Pyrv/PenolPyrv_kinase-like_dom"/>
</dbReference>
<proteinExistence type="predicted"/>
<dbReference type="Proteomes" id="UP000599523">
    <property type="component" value="Unassembled WGS sequence"/>
</dbReference>
<reference evidence="7" key="1">
    <citation type="submission" date="2019-12" db="EMBL/GenBank/DDBJ databases">
        <title>Comparative genomics gives insights into the taxonomy of the Azoarcus-Aromatoleum group and reveals separate origins of nif in the plant-associated Azoarcus and non-plant-associated Aromatoleum sub-groups.</title>
        <authorList>
            <person name="Lafos M."/>
            <person name="Maluk M."/>
            <person name="Batista M."/>
            <person name="Junghare M."/>
            <person name="Carmona M."/>
            <person name="Faoro H."/>
            <person name="Cruz L.M."/>
            <person name="Battistoni F."/>
            <person name="De Souza E."/>
            <person name="Pedrosa F."/>
            <person name="Chen W.-M."/>
            <person name="Poole P.S."/>
            <person name="Dixon R.A."/>
            <person name="James E.K."/>
        </authorList>
    </citation>
    <scope>NUCLEOTIDE SEQUENCE</scope>
    <source>
        <strain evidence="7">NSC3</strain>
    </source>
</reference>
<evidence type="ECO:0000313" key="7">
    <source>
        <dbReference type="EMBL" id="NMG01634.1"/>
    </source>
</evidence>
<dbReference type="AlphaFoldDB" id="A0A972F886"/>
<dbReference type="PIRSF" id="PIRSF015582">
    <property type="entry name" value="Cit_lyase_B"/>
    <property type="match status" value="1"/>
</dbReference>
<accession>A0A972F886</accession>
<keyword evidence="7" id="KW-0456">Lyase</keyword>
<dbReference type="GO" id="GO:0000287">
    <property type="term" value="F:magnesium ion binding"/>
    <property type="evidence" value="ECO:0007669"/>
    <property type="project" value="TreeGrafter"/>
</dbReference>